<comment type="similarity">
    <text evidence="1 8">Belongs to the mannose-6-phosphate isomerase type 2 family.</text>
</comment>
<evidence type="ECO:0000259" key="9">
    <source>
        <dbReference type="Pfam" id="PF00483"/>
    </source>
</evidence>
<reference evidence="12" key="1">
    <citation type="submission" date="2022-12" db="EMBL/GenBank/DDBJ databases">
        <title>Isolation and characterisation of novel Methanocorpusculum spp. from native Australian herbivores indicates the genus is ancestrally host-associated.</title>
        <authorList>
            <person name="Volmer J.G."/>
            <person name="Soo R.M."/>
            <person name="Evans P.N."/>
            <person name="Hoedt E.C."/>
            <person name="Astorga Alsina A.L."/>
            <person name="Woodcroft B.J."/>
            <person name="Tyson G.W."/>
            <person name="Hugenholtz P."/>
            <person name="Morrison M."/>
        </authorList>
    </citation>
    <scope>NUCLEOTIDE SEQUENCE</scope>
    <source>
        <strain evidence="12">CW153</strain>
    </source>
</reference>
<dbReference type="CDD" id="cd02213">
    <property type="entry name" value="cupin_PMI_typeII_C"/>
    <property type="match status" value="1"/>
</dbReference>
<comment type="catalytic activity">
    <reaction evidence="7">
        <text>alpha-D-mannose 1-phosphate + GTP + H(+) = GDP-alpha-D-mannose + diphosphate</text>
        <dbReference type="Rhea" id="RHEA:15229"/>
        <dbReference type="ChEBI" id="CHEBI:15378"/>
        <dbReference type="ChEBI" id="CHEBI:33019"/>
        <dbReference type="ChEBI" id="CHEBI:37565"/>
        <dbReference type="ChEBI" id="CHEBI:57527"/>
        <dbReference type="ChEBI" id="CHEBI:58409"/>
        <dbReference type="EC" id="2.7.7.13"/>
    </reaction>
</comment>
<evidence type="ECO:0000313" key="12">
    <source>
        <dbReference type="EMBL" id="MCZ0861990.1"/>
    </source>
</evidence>
<keyword evidence="3 12" id="KW-0808">Transferase</keyword>
<dbReference type="PANTHER" id="PTHR46390">
    <property type="entry name" value="MANNOSE-1-PHOSPHATE GUANYLYLTRANSFERASE"/>
    <property type="match status" value="1"/>
</dbReference>
<keyword evidence="13" id="KW-1185">Reference proteome</keyword>
<evidence type="ECO:0000256" key="5">
    <source>
        <dbReference type="ARBA" id="ARBA00022741"/>
    </source>
</evidence>
<dbReference type="RefSeq" id="WP_268922189.1">
    <property type="nucleotide sequence ID" value="NZ_JAPTGC010000002.1"/>
</dbReference>
<dbReference type="InterPro" id="IPR006375">
    <property type="entry name" value="Man1P_GuaTrfase/Man6P_Isoase"/>
</dbReference>
<dbReference type="InterPro" id="IPR049577">
    <property type="entry name" value="GMPP_N"/>
</dbReference>
<evidence type="ECO:0000256" key="3">
    <source>
        <dbReference type="ARBA" id="ARBA00022679"/>
    </source>
</evidence>
<feature type="domain" description="Mannose-6-phosphate isomerase type II C-terminal" evidence="10">
    <location>
        <begin position="332"/>
        <end position="446"/>
    </location>
</feature>
<dbReference type="InterPro" id="IPR051161">
    <property type="entry name" value="Mannose-6P_isomerase_type2"/>
</dbReference>
<dbReference type="NCBIfam" id="TIGR01479">
    <property type="entry name" value="GMP_PMI"/>
    <property type="match status" value="1"/>
</dbReference>
<dbReference type="PANTHER" id="PTHR46390:SF1">
    <property type="entry name" value="MANNOSE-1-PHOSPHATE GUANYLYLTRANSFERASE"/>
    <property type="match status" value="1"/>
</dbReference>
<dbReference type="InterPro" id="IPR029044">
    <property type="entry name" value="Nucleotide-diphossugar_trans"/>
</dbReference>
<gene>
    <name evidence="12" type="ORF">O0S09_01810</name>
</gene>
<evidence type="ECO:0000259" key="11">
    <source>
        <dbReference type="Pfam" id="PF22640"/>
    </source>
</evidence>
<evidence type="ECO:0000259" key="10">
    <source>
        <dbReference type="Pfam" id="PF01050"/>
    </source>
</evidence>
<protein>
    <recommendedName>
        <fullName evidence="2">mannose-1-phosphate guanylyltransferase</fullName>
        <ecNumber evidence="2">2.7.7.13</ecNumber>
    </recommendedName>
</protein>
<keyword evidence="6" id="KW-0342">GTP-binding</keyword>
<dbReference type="SUPFAM" id="SSF53448">
    <property type="entry name" value="Nucleotide-diphospho-sugar transferases"/>
    <property type="match status" value="1"/>
</dbReference>
<dbReference type="InterPro" id="IPR011051">
    <property type="entry name" value="RmlC_Cupin_sf"/>
</dbReference>
<evidence type="ECO:0000313" key="13">
    <source>
        <dbReference type="Proteomes" id="UP001141336"/>
    </source>
</evidence>
<dbReference type="InterPro" id="IPR054566">
    <property type="entry name" value="ManC/GMP-like_b-helix"/>
</dbReference>
<feature type="domain" description="MannoseP isomerase/GMP-like beta-helix" evidence="11">
    <location>
        <begin position="281"/>
        <end position="324"/>
    </location>
</feature>
<dbReference type="InterPro" id="IPR005835">
    <property type="entry name" value="NTP_transferase_dom"/>
</dbReference>
<dbReference type="Gene3D" id="3.90.550.10">
    <property type="entry name" value="Spore Coat Polysaccharide Biosynthesis Protein SpsA, Chain A"/>
    <property type="match status" value="1"/>
</dbReference>
<keyword evidence="4 12" id="KW-0548">Nucleotidyltransferase</keyword>
<dbReference type="GO" id="GO:0004476">
    <property type="term" value="F:mannose-6-phosphate isomerase activity"/>
    <property type="evidence" value="ECO:0007669"/>
    <property type="project" value="UniProtKB-EC"/>
</dbReference>
<name>A0ABT4ILK1_9EURY</name>
<dbReference type="Pfam" id="PF01050">
    <property type="entry name" value="MannoseP_isomer"/>
    <property type="match status" value="1"/>
</dbReference>
<evidence type="ECO:0000256" key="6">
    <source>
        <dbReference type="ARBA" id="ARBA00023134"/>
    </source>
</evidence>
<evidence type="ECO:0000256" key="7">
    <source>
        <dbReference type="ARBA" id="ARBA00047343"/>
    </source>
</evidence>
<dbReference type="CDD" id="cd02509">
    <property type="entry name" value="GDP-M1P_Guanylyltransferase"/>
    <property type="match status" value="1"/>
</dbReference>
<dbReference type="EMBL" id="JAPTGC010000002">
    <property type="protein sequence ID" value="MCZ0861990.1"/>
    <property type="molecule type" value="Genomic_DNA"/>
</dbReference>
<dbReference type="InterPro" id="IPR001538">
    <property type="entry name" value="Man6P_isomerase-2_C"/>
</dbReference>
<dbReference type="GO" id="GO:0004475">
    <property type="term" value="F:mannose-1-phosphate guanylyltransferase (GTP) activity"/>
    <property type="evidence" value="ECO:0007669"/>
    <property type="project" value="UniProtKB-EC"/>
</dbReference>
<keyword evidence="5" id="KW-0547">Nucleotide-binding</keyword>
<dbReference type="Pfam" id="PF22640">
    <property type="entry name" value="ManC_GMP_beta-helix"/>
    <property type="match status" value="1"/>
</dbReference>
<dbReference type="EC" id="2.7.7.13" evidence="2"/>
<dbReference type="Pfam" id="PF00483">
    <property type="entry name" value="NTP_transferase"/>
    <property type="match status" value="1"/>
</dbReference>
<evidence type="ECO:0000256" key="2">
    <source>
        <dbReference type="ARBA" id="ARBA00012387"/>
    </source>
</evidence>
<dbReference type="Proteomes" id="UP001141336">
    <property type="component" value="Unassembled WGS sequence"/>
</dbReference>
<organism evidence="12 13">
    <name type="scientific">Methanocorpusculum vombati</name>
    <dbReference type="NCBI Taxonomy" id="3002864"/>
    <lineage>
        <taxon>Archaea</taxon>
        <taxon>Methanobacteriati</taxon>
        <taxon>Methanobacteriota</taxon>
        <taxon>Stenosarchaea group</taxon>
        <taxon>Methanomicrobia</taxon>
        <taxon>Methanomicrobiales</taxon>
        <taxon>Methanocorpusculaceae</taxon>
        <taxon>Methanocorpusculum</taxon>
    </lineage>
</organism>
<accession>A0ABT4ILK1</accession>
<feature type="domain" description="Nucleotidyl transferase" evidence="9">
    <location>
        <begin position="3"/>
        <end position="268"/>
    </location>
</feature>
<evidence type="ECO:0000256" key="8">
    <source>
        <dbReference type="RuleBase" id="RU004190"/>
    </source>
</evidence>
<sequence>MYTIILAGGSGTRLFPLSRTTYPKQFIPLLGNESLFQKSVKRALLHSKPEEIYIVTNEEHKYLVEDQLNQIDTECNILLEPCGKNTLPAITYAVTQIRKTNQTAPILVLPSDQLVDDGENYKNAVHTAELLTKEHLLIAFGIIPTSPHTGYGYILPGTPQGNGYKIGKFVEKPDLPTAEKYLREGYLWNSGMYCFSADTFMNELHKYAPEIAEAFTHPVPEAYEKTPKISIDYGLMEKTKKSAVVSLKATWSDMGSFDALYAVQEKDSQGNVVKGEYLTPDGQNNLIISDRLVATIGLSDIAVIDTTDALLVCPKNQSQHVGEITSLLKNAGDERADLHTTVHRPWGQYTILLKGNTYLIKRLTIHPGSRLSLQYHYHRSEHWVVVSGTAEVTNDNNTFFVRTGESTFIPAGIKHRLSNPGLIPLEVIEVQNGEVLTESDIVRIDDDYQRDNEKY</sequence>
<dbReference type="Gene3D" id="2.60.120.10">
    <property type="entry name" value="Jelly Rolls"/>
    <property type="match status" value="1"/>
</dbReference>
<dbReference type="SUPFAM" id="SSF51182">
    <property type="entry name" value="RmlC-like cupins"/>
    <property type="match status" value="1"/>
</dbReference>
<comment type="caution">
    <text evidence="12">The sequence shown here is derived from an EMBL/GenBank/DDBJ whole genome shotgun (WGS) entry which is preliminary data.</text>
</comment>
<dbReference type="InterPro" id="IPR014710">
    <property type="entry name" value="RmlC-like_jellyroll"/>
</dbReference>
<proteinExistence type="inferred from homology"/>
<evidence type="ECO:0000256" key="1">
    <source>
        <dbReference type="ARBA" id="ARBA00006115"/>
    </source>
</evidence>
<keyword evidence="12" id="KW-0413">Isomerase</keyword>
<evidence type="ECO:0000256" key="4">
    <source>
        <dbReference type="ARBA" id="ARBA00022695"/>
    </source>
</evidence>